<keyword evidence="9" id="KW-0807">Transducer</keyword>
<feature type="transmembrane region" description="Helical" evidence="10">
    <location>
        <begin position="1397"/>
        <end position="1422"/>
    </location>
</feature>
<dbReference type="PANTHER" id="PTHR24246">
    <property type="entry name" value="OLFACTORY RECEPTOR AND ADENOSINE RECEPTOR"/>
    <property type="match status" value="1"/>
</dbReference>
<organism evidence="12 13">
    <name type="scientific">Porites lobata</name>
    <dbReference type="NCBI Taxonomy" id="104759"/>
    <lineage>
        <taxon>Eukaryota</taxon>
        <taxon>Metazoa</taxon>
        <taxon>Cnidaria</taxon>
        <taxon>Anthozoa</taxon>
        <taxon>Hexacorallia</taxon>
        <taxon>Scleractinia</taxon>
        <taxon>Fungiina</taxon>
        <taxon>Poritidae</taxon>
        <taxon>Porites</taxon>
    </lineage>
</organism>
<feature type="transmembrane region" description="Helical" evidence="10">
    <location>
        <begin position="774"/>
        <end position="798"/>
    </location>
</feature>
<feature type="transmembrane region" description="Helical" evidence="10">
    <location>
        <begin position="412"/>
        <end position="436"/>
    </location>
</feature>
<feature type="transmembrane region" description="Helical" evidence="10">
    <location>
        <begin position="45"/>
        <end position="70"/>
    </location>
</feature>
<accession>A0ABN8PHC9</accession>
<dbReference type="PANTHER" id="PTHR24246:SF27">
    <property type="entry name" value="ADENOSINE RECEPTOR, ISOFORM A"/>
    <property type="match status" value="1"/>
</dbReference>
<keyword evidence="7" id="KW-0675">Receptor</keyword>
<keyword evidence="5" id="KW-0297">G-protein coupled receptor</keyword>
<dbReference type="InterPro" id="IPR000276">
    <property type="entry name" value="GPCR_Rhodpsn"/>
</dbReference>
<feature type="transmembrane region" description="Helical" evidence="10">
    <location>
        <begin position="1224"/>
        <end position="1244"/>
    </location>
</feature>
<gene>
    <name evidence="12" type="ORF">PLOB_00041916</name>
</gene>
<keyword evidence="6 10" id="KW-0472">Membrane</keyword>
<keyword evidence="13" id="KW-1185">Reference proteome</keyword>
<comment type="subcellular location">
    <subcellularLocation>
        <location evidence="1">Cell membrane</location>
        <topology evidence="1">Multi-pass membrane protein</topology>
    </subcellularLocation>
</comment>
<dbReference type="Gene3D" id="1.20.1070.10">
    <property type="entry name" value="Rhodopsin 7-helix transmembrane proteins"/>
    <property type="match status" value="4"/>
</dbReference>
<dbReference type="Pfam" id="PF00001">
    <property type="entry name" value="7tm_1"/>
    <property type="match status" value="4"/>
</dbReference>
<evidence type="ECO:0000256" key="2">
    <source>
        <dbReference type="ARBA" id="ARBA00022475"/>
    </source>
</evidence>
<evidence type="ECO:0000256" key="1">
    <source>
        <dbReference type="ARBA" id="ARBA00004651"/>
    </source>
</evidence>
<dbReference type="PRINTS" id="PR00237">
    <property type="entry name" value="GPCRRHODOPSN"/>
</dbReference>
<feature type="domain" description="G-protein coupled receptors family 1 profile" evidence="11">
    <location>
        <begin position="25"/>
        <end position="251"/>
    </location>
</feature>
<feature type="transmembrane region" description="Helical" evidence="10">
    <location>
        <begin position="504"/>
        <end position="528"/>
    </location>
</feature>
<feature type="transmembrane region" description="Helical" evidence="10">
    <location>
        <begin position="819"/>
        <end position="839"/>
    </location>
</feature>
<feature type="transmembrane region" description="Helical" evidence="10">
    <location>
        <begin position="6"/>
        <end position="33"/>
    </location>
</feature>
<dbReference type="PROSITE" id="PS50262">
    <property type="entry name" value="G_PROTEIN_RECEP_F1_2"/>
    <property type="match status" value="4"/>
</dbReference>
<dbReference type="SUPFAM" id="SSF81321">
    <property type="entry name" value="Family A G protein-coupled receptor-like"/>
    <property type="match status" value="4"/>
</dbReference>
<name>A0ABN8PHC9_9CNID</name>
<keyword evidence="4 10" id="KW-1133">Transmembrane helix</keyword>
<protein>
    <recommendedName>
        <fullName evidence="11">G-protein coupled receptors family 1 profile domain-containing protein</fullName>
    </recommendedName>
</protein>
<evidence type="ECO:0000256" key="3">
    <source>
        <dbReference type="ARBA" id="ARBA00022692"/>
    </source>
</evidence>
<dbReference type="InterPro" id="IPR017452">
    <property type="entry name" value="GPCR_Rhodpsn_7TM"/>
</dbReference>
<feature type="transmembrane region" description="Helical" evidence="10">
    <location>
        <begin position="220"/>
        <end position="242"/>
    </location>
</feature>
<keyword evidence="3 10" id="KW-0812">Transmembrane</keyword>
<feature type="transmembrane region" description="Helical" evidence="10">
    <location>
        <begin position="85"/>
        <end position="108"/>
    </location>
</feature>
<evidence type="ECO:0000256" key="6">
    <source>
        <dbReference type="ARBA" id="ARBA00023136"/>
    </source>
</evidence>
<feature type="transmembrane region" description="Helical" evidence="10">
    <location>
        <begin position="914"/>
        <end position="936"/>
    </location>
</feature>
<dbReference type="EMBL" id="CALNXK010000067">
    <property type="protein sequence ID" value="CAH3141721.1"/>
    <property type="molecule type" value="Genomic_DNA"/>
</dbReference>
<feature type="transmembrane region" description="Helical" evidence="10">
    <location>
        <begin position="948"/>
        <end position="970"/>
    </location>
</feature>
<evidence type="ECO:0000313" key="12">
    <source>
        <dbReference type="EMBL" id="CAH3141721.1"/>
    </source>
</evidence>
<evidence type="ECO:0000259" key="11">
    <source>
        <dbReference type="PROSITE" id="PS50262"/>
    </source>
</evidence>
<feature type="transmembrane region" description="Helical" evidence="10">
    <location>
        <begin position="166"/>
        <end position="186"/>
    </location>
</feature>
<feature type="transmembrane region" description="Helical" evidence="10">
    <location>
        <begin position="1308"/>
        <end position="1332"/>
    </location>
</feature>
<feature type="transmembrane region" description="Helical" evidence="10">
    <location>
        <begin position="335"/>
        <end position="360"/>
    </location>
</feature>
<feature type="transmembrane region" description="Helical" evidence="10">
    <location>
        <begin position="372"/>
        <end position="391"/>
    </location>
</feature>
<evidence type="ECO:0000256" key="8">
    <source>
        <dbReference type="ARBA" id="ARBA00023180"/>
    </source>
</evidence>
<evidence type="ECO:0000256" key="7">
    <source>
        <dbReference type="ARBA" id="ARBA00023170"/>
    </source>
</evidence>
<feature type="transmembrane region" description="Helical" evidence="10">
    <location>
        <begin position="1264"/>
        <end position="1287"/>
    </location>
</feature>
<dbReference type="Proteomes" id="UP001159405">
    <property type="component" value="Unassembled WGS sequence"/>
</dbReference>
<feature type="transmembrane region" description="Helical" evidence="10">
    <location>
        <begin position="1338"/>
        <end position="1360"/>
    </location>
</feature>
<feature type="transmembrane region" description="Helical" evidence="10">
    <location>
        <begin position="735"/>
        <end position="762"/>
    </location>
</feature>
<evidence type="ECO:0000256" key="9">
    <source>
        <dbReference type="ARBA" id="ARBA00023224"/>
    </source>
</evidence>
<keyword evidence="2" id="KW-1003">Cell membrane</keyword>
<feature type="transmembrane region" description="Helical" evidence="10">
    <location>
        <begin position="859"/>
        <end position="878"/>
    </location>
</feature>
<feature type="transmembrane region" description="Helical" evidence="10">
    <location>
        <begin position="697"/>
        <end position="723"/>
    </location>
</feature>
<evidence type="ECO:0000256" key="4">
    <source>
        <dbReference type="ARBA" id="ARBA00022989"/>
    </source>
</evidence>
<feature type="transmembrane region" description="Helical" evidence="10">
    <location>
        <begin position="1428"/>
        <end position="1450"/>
    </location>
</feature>
<sequence>MAIPPRVGIFLIALNIFLSIFATLGNVLILVALRNVSSIHPPTKLLFRCLAITDLCVGLLGQALYIYFWYITIFLDIGNRIVELVYVYLFIIRVLVAVSILTAAAISVDRLLALLLGLRYRPVVTLRRVRVVITCVWFIAVSNASLYCVGSILFHYESLLASWWTYRAFIIFSIIVSTFSYTKIFLTLRHQQAQVQGHVQPEQSSTVRSVLNIARYKKTVYSVAWIQLAMFACYVSLCLIFLNSSLNPVLYCWRIKDIRQEVKNLIRKRTLLKLNFKGPYSSSEREIKFLTKMPPGIGIFFIALNSFLSITATLGNALILVALRNVSSIYPPTKLLFRCLAVTDLCVGLICQPLYVYLIIGNFIRELWYVHFFFYVVFLAVSPLTSAAISVDRLLALLLGLRYRHVVTLRRVRVVIACVWFIGVSNASLDCVAWVLSKYKVILASLWTFLTLIMVSIIISLFSYIKIFLTLRHQEAQLQSHVQPEQSSGRVRSVRNMARYKKTVYSVAWVQFAMLACYGPNIVMAFLWQFGNVGYSTEVMIASEVSACLFFLNSSLNPVLYCWRIKDVKQEVKNIIRQCLCCVFSEEKNDVLLTRCKTRGLKHLSVVQGIYKVESNISFSALGLFRPPFLSTHPSKSLACLPRKVSVPSFLNYSKTLNSGAATEIGPASIRSADKRCHCTGYSPHLRGVNTKRPSGVWVSLIVLNIFLSIFATLGNVLILIALRNVSSIHPPTKLLFRCLAITDLCVGLLGQPLYVYVWYITNYLDIGNFIVELFYVCQFIITVLLEVSILTLAAISVDRLLALLLGLRYRHVVTLCRVRVLIACVWFIAVLNACLHLVARILFHGKLKLASWWTSRAFGIFSIIVSTFSYTKIFFALRHQQAEVHNHVQPEQSSGRVRSVLNVARYKKTVYSVAWIQFAMLACYGPFIVISFFWHFGNIDYSSEVGVAVRVSTCLIFLNSSLNPVLYCWRIKDVRQEVKNTIRKCVCYAQVLPQRNFLFTQGQLTLSAGNFNAVMRNHNYNQSDALKVCTHAVKTKVHFHIVVLNAQTWEVLPPGETGFNRATLRVHFFLDFLFYVPLNTDIMSHFVTNRSSIQQRMRSCTPVVVDSLAGPQCNILYYMLMLIMRMKRKYYTHFQQVSIKEEIHYQISKDNYWRVTYPTSVHTIPDIFSCWQPEKTKSTKIPSGVWISLTALNIFLSIFATLGNVLILVALRNVSSIRPPTKLLFRCLAIPDLCVGLLGQPLYVYGMYIRISPDIGNFIVELAYVFAFIISVLVAVSPLTSAAISVDRLLALLLGLRYRHVVTLCRVRLVIACVWFIAVSNASLYSLASIVFHTSWWTFRALVIFSIIVSTFSYTKIFFTLRHQQAHVQNHVQPEQSSRVRSVLNIARYKKTVYTVAWIQFAMLACYGPYIVMAFLWNFGIIDYSKIAGEVFFCLVFLNSSLNPVLYCWRIKDVRQEVKNTIRKCLCC</sequence>
<comment type="caution">
    <text evidence="12">The sequence shown here is derived from an EMBL/GenBank/DDBJ whole genome shotgun (WGS) entry which is preliminary data.</text>
</comment>
<feature type="transmembrane region" description="Helical" evidence="10">
    <location>
        <begin position="442"/>
        <end position="465"/>
    </location>
</feature>
<evidence type="ECO:0000256" key="5">
    <source>
        <dbReference type="ARBA" id="ARBA00023040"/>
    </source>
</evidence>
<feature type="transmembrane region" description="Helical" evidence="10">
    <location>
        <begin position="1186"/>
        <end position="1212"/>
    </location>
</feature>
<feature type="domain" description="G-protein coupled receptors family 1 profile" evidence="11">
    <location>
        <begin position="715"/>
        <end position="968"/>
    </location>
</feature>
<reference evidence="12 13" key="1">
    <citation type="submission" date="2022-05" db="EMBL/GenBank/DDBJ databases">
        <authorList>
            <consortium name="Genoscope - CEA"/>
            <person name="William W."/>
        </authorList>
    </citation>
    <scope>NUCLEOTIDE SEQUENCE [LARGE SCALE GENOMIC DNA]</scope>
</reference>
<proteinExistence type="predicted"/>
<keyword evidence="8" id="KW-0325">Glycoprotein</keyword>
<feature type="transmembrane region" description="Helical" evidence="10">
    <location>
        <begin position="1104"/>
        <end position="1125"/>
    </location>
</feature>
<feature type="domain" description="G-protein coupled receptors family 1 profile" evidence="11">
    <location>
        <begin position="315"/>
        <end position="561"/>
    </location>
</feature>
<feature type="transmembrane region" description="Helical" evidence="10">
    <location>
        <begin position="297"/>
        <end position="323"/>
    </location>
</feature>
<dbReference type="CDD" id="cd00637">
    <property type="entry name" value="7tm_classA_rhodopsin-like"/>
    <property type="match status" value="4"/>
</dbReference>
<evidence type="ECO:0000313" key="13">
    <source>
        <dbReference type="Proteomes" id="UP001159405"/>
    </source>
</evidence>
<feature type="domain" description="G-protein coupled receptors family 1 profile" evidence="11">
    <location>
        <begin position="1204"/>
        <end position="1448"/>
    </location>
</feature>
<evidence type="ECO:0000256" key="10">
    <source>
        <dbReference type="SAM" id="Phobius"/>
    </source>
</evidence>